<evidence type="ECO:0000256" key="1">
    <source>
        <dbReference type="ARBA" id="ARBA00022857"/>
    </source>
</evidence>
<dbReference type="InterPro" id="IPR036291">
    <property type="entry name" value="NAD(P)-bd_dom_sf"/>
</dbReference>
<dbReference type="PANTHER" id="PTHR10996">
    <property type="entry name" value="2-HYDROXYACID DEHYDROGENASE-RELATED"/>
    <property type="match status" value="1"/>
</dbReference>
<dbReference type="Gene3D" id="3.40.50.720">
    <property type="entry name" value="NAD(P)-binding Rossmann-like Domain"/>
    <property type="match status" value="2"/>
</dbReference>
<dbReference type="InterPro" id="IPR006139">
    <property type="entry name" value="D-isomer_2_OHA_DH_cat_dom"/>
</dbReference>
<geneLocation type="plasmid" evidence="7">
    <name>2</name>
</geneLocation>
<gene>
    <name evidence="7" type="ordered locus">Meso_4523</name>
</gene>
<dbReference type="GO" id="GO:0005829">
    <property type="term" value="C:cytosol"/>
    <property type="evidence" value="ECO:0007669"/>
    <property type="project" value="TreeGrafter"/>
</dbReference>
<dbReference type="SUPFAM" id="SSF52283">
    <property type="entry name" value="Formate/glycerate dehydrogenase catalytic domain-like"/>
    <property type="match status" value="1"/>
</dbReference>
<feature type="domain" description="D-isomer specific 2-hydroxyacid dehydrogenase NAD-binding" evidence="6">
    <location>
        <begin position="119"/>
        <end position="288"/>
    </location>
</feature>
<dbReference type="Pfam" id="PF02826">
    <property type="entry name" value="2-Hacid_dh_C"/>
    <property type="match status" value="1"/>
</dbReference>
<dbReference type="AlphaFoldDB" id="Q11AM6"/>
<keyword evidence="7" id="KW-0614">Plasmid</keyword>
<dbReference type="Pfam" id="PF00389">
    <property type="entry name" value="2-Hacid_dh"/>
    <property type="match status" value="1"/>
</dbReference>
<dbReference type="GO" id="GO:0051287">
    <property type="term" value="F:NAD binding"/>
    <property type="evidence" value="ECO:0007669"/>
    <property type="project" value="InterPro"/>
</dbReference>
<evidence type="ECO:0000259" key="5">
    <source>
        <dbReference type="Pfam" id="PF00389"/>
    </source>
</evidence>
<protein>
    <submittedName>
        <fullName evidence="7">D-isomer specific 2-hydroxyacid dehydrogenase, NAD-binding protein</fullName>
    </submittedName>
</protein>
<feature type="domain" description="D-isomer specific 2-hydroxyacid dehydrogenase catalytic" evidence="5">
    <location>
        <begin position="52"/>
        <end position="313"/>
    </location>
</feature>
<dbReference type="GO" id="GO:0016618">
    <property type="term" value="F:hydroxypyruvate reductase [NAD(P)H] activity"/>
    <property type="evidence" value="ECO:0007669"/>
    <property type="project" value="TreeGrafter"/>
</dbReference>
<keyword evidence="3" id="KW-0520">NAD</keyword>
<dbReference type="SUPFAM" id="SSF51735">
    <property type="entry name" value="NAD(P)-binding Rossmann-fold domains"/>
    <property type="match status" value="1"/>
</dbReference>
<dbReference type="PANTHER" id="PTHR10996:SF178">
    <property type="entry name" value="2-HYDROXYACID DEHYDROGENASE YGL185C-RELATED"/>
    <property type="match status" value="1"/>
</dbReference>
<dbReference type="EMBL" id="CP000391">
    <property type="protein sequence ID" value="ABG65549.1"/>
    <property type="molecule type" value="Genomic_DNA"/>
</dbReference>
<organism evidence="7">
    <name type="scientific">Chelativorans sp. (strain BNC1)</name>
    <dbReference type="NCBI Taxonomy" id="266779"/>
    <lineage>
        <taxon>Bacteria</taxon>
        <taxon>Pseudomonadati</taxon>
        <taxon>Pseudomonadota</taxon>
        <taxon>Alphaproteobacteria</taxon>
        <taxon>Hyphomicrobiales</taxon>
        <taxon>Phyllobacteriaceae</taxon>
        <taxon>Chelativorans</taxon>
    </lineage>
</organism>
<evidence type="ECO:0000256" key="3">
    <source>
        <dbReference type="ARBA" id="ARBA00023027"/>
    </source>
</evidence>
<dbReference type="eggNOG" id="COG1052">
    <property type="taxonomic scope" value="Bacteria"/>
</dbReference>
<keyword evidence="1" id="KW-0521">NADP</keyword>
<dbReference type="OrthoDB" id="9793626at2"/>
<evidence type="ECO:0000256" key="2">
    <source>
        <dbReference type="ARBA" id="ARBA00023002"/>
    </source>
</evidence>
<dbReference type="FunFam" id="3.40.50.720:FF:000213">
    <property type="entry name" value="Putative 2-hydroxyacid dehydrogenase"/>
    <property type="match status" value="1"/>
</dbReference>
<proteinExistence type="inferred from homology"/>
<evidence type="ECO:0000313" key="7">
    <source>
        <dbReference type="EMBL" id="ABG65549.1"/>
    </source>
</evidence>
<dbReference type="InterPro" id="IPR006140">
    <property type="entry name" value="D-isomer_DH_NAD-bd"/>
</dbReference>
<dbReference type="HOGENOM" id="CLU_019796_1_2_5"/>
<accession>Q11AM6</accession>
<dbReference type="InterPro" id="IPR050223">
    <property type="entry name" value="D-isomer_2-hydroxyacid_DH"/>
</dbReference>
<dbReference type="KEGG" id="mes:Meso_4523"/>
<name>Q11AM6_CHESB</name>
<keyword evidence="2 4" id="KW-0560">Oxidoreductase</keyword>
<reference evidence="7" key="1">
    <citation type="submission" date="2006-06" db="EMBL/GenBank/DDBJ databases">
        <title>Complete sequence of Plasmid 2 of Chelativorans sp. BNC1.</title>
        <authorList>
            <consortium name="US DOE Joint Genome Institute"/>
            <person name="Copeland A."/>
            <person name="Lucas S."/>
            <person name="Lapidus A."/>
            <person name="Barry K."/>
            <person name="Detter J.C."/>
            <person name="Glavina del Rio T."/>
            <person name="Hammon N."/>
            <person name="Israni S."/>
            <person name="Dalin E."/>
            <person name="Tice H."/>
            <person name="Pitluck S."/>
            <person name="Chertkov O."/>
            <person name="Brettin T."/>
            <person name="Bruce D."/>
            <person name="Han C."/>
            <person name="Tapia R."/>
            <person name="Gilna P."/>
            <person name="Schmutz J."/>
            <person name="Larimer F."/>
            <person name="Land M."/>
            <person name="Hauser L."/>
            <person name="Kyrpides N."/>
            <person name="Mikhailova N."/>
            <person name="Richardson P."/>
        </authorList>
    </citation>
    <scope>NUCLEOTIDE SEQUENCE</scope>
    <source>
        <strain evidence="7">BNC1</strain>
        <plasmid evidence="7">2</plasmid>
    </source>
</reference>
<dbReference type="GO" id="GO:0030267">
    <property type="term" value="F:glyoxylate reductase (NADPH) activity"/>
    <property type="evidence" value="ECO:0007669"/>
    <property type="project" value="TreeGrafter"/>
</dbReference>
<evidence type="ECO:0000256" key="4">
    <source>
        <dbReference type="RuleBase" id="RU003719"/>
    </source>
</evidence>
<sequence>MSVNGNTQPGLLVLTAVDNGRLGSVEGDYRVVFATAGGSTAGGSLEPFDRTELEQIEAIITNGGRGLSGAEMQAMPRLRFIQVLGSGTDKLDIDAAAGRGIVVASGVGSNAPSVADHAIGMALAILRDIPRFHIEASEGTWTPSQRPTLSGKVCGILGLGAVGEAIARRLIGFDARIAYHNRRAAPGSPYAYCGSPAELAAEADVLFVCCPGGAATYHLVDTGVLNALGSAGFLVNVGRGTVVDSDALAAALMKGAIAGAAIDVFEGEPLLPDVLRTAPNLVVTPHVAGLTSDALDAAWARARANLRAFRDHGEIVGRLV</sequence>
<comment type="similarity">
    <text evidence="4">Belongs to the D-isomer specific 2-hydroxyacid dehydrogenase family.</text>
</comment>
<evidence type="ECO:0000259" key="6">
    <source>
        <dbReference type="Pfam" id="PF02826"/>
    </source>
</evidence>